<dbReference type="OrthoDB" id="9844577at2"/>
<dbReference type="RefSeq" id="WP_109417772.1">
    <property type="nucleotide sequence ID" value="NZ_QEAS01000021.1"/>
</dbReference>
<gene>
    <name evidence="2" type="ORF">DDR33_21055</name>
</gene>
<dbReference type="EMBL" id="QEAS01000021">
    <property type="protein sequence ID" value="PWG78711.1"/>
    <property type="molecule type" value="Genomic_DNA"/>
</dbReference>
<keyword evidence="1" id="KW-0732">Signal</keyword>
<name>A0A2U2PBD5_9SPHI</name>
<evidence type="ECO:0000313" key="3">
    <source>
        <dbReference type="Proteomes" id="UP000245647"/>
    </source>
</evidence>
<protein>
    <submittedName>
        <fullName evidence="2">Uncharacterized protein</fullName>
    </submittedName>
</protein>
<proteinExistence type="predicted"/>
<organism evidence="2 3">
    <name type="scientific">Pararcticibacter amylolyticus</name>
    <dbReference type="NCBI Taxonomy" id="2173175"/>
    <lineage>
        <taxon>Bacteria</taxon>
        <taxon>Pseudomonadati</taxon>
        <taxon>Bacteroidota</taxon>
        <taxon>Sphingobacteriia</taxon>
        <taxon>Sphingobacteriales</taxon>
        <taxon>Sphingobacteriaceae</taxon>
        <taxon>Pararcticibacter</taxon>
    </lineage>
</organism>
<evidence type="ECO:0000256" key="1">
    <source>
        <dbReference type="SAM" id="SignalP"/>
    </source>
</evidence>
<feature type="signal peptide" evidence="1">
    <location>
        <begin position="1"/>
        <end position="23"/>
    </location>
</feature>
<evidence type="ECO:0000313" key="2">
    <source>
        <dbReference type="EMBL" id="PWG78711.1"/>
    </source>
</evidence>
<accession>A0A2U2PBD5</accession>
<reference evidence="2 3" key="1">
    <citation type="submission" date="2018-04" db="EMBL/GenBank/DDBJ databases">
        <title>Pedobacter chongqingensis sp. nov., isolated from a rottenly hemp rope.</title>
        <authorList>
            <person name="Cai Y."/>
        </authorList>
    </citation>
    <scope>NUCLEOTIDE SEQUENCE [LARGE SCALE GENOMIC DNA]</scope>
    <source>
        <strain evidence="2 3">FJ4-8</strain>
    </source>
</reference>
<dbReference type="AlphaFoldDB" id="A0A2U2PBD5"/>
<dbReference type="Proteomes" id="UP000245647">
    <property type="component" value="Unassembled WGS sequence"/>
</dbReference>
<keyword evidence="3" id="KW-1185">Reference proteome</keyword>
<feature type="chain" id="PRO_5015638971" evidence="1">
    <location>
        <begin position="24"/>
        <end position="249"/>
    </location>
</feature>
<comment type="caution">
    <text evidence="2">The sequence shown here is derived from an EMBL/GenBank/DDBJ whole genome shotgun (WGS) entry which is preliminary data.</text>
</comment>
<sequence length="249" mass="26802">MKALQTFSLFKTKVLITALSAVALLHLSCEQDQTEYILKNKQQLLSAEADALSVEADGKSFITITANVNLDADLKEVEFTTTAGKFRYSDTSSLKVQASLSSGRLLAKAYLVSSLTENAGTEVKVSVPGVDTIIRLSFTRALPDSLQIESSVASVQKGFGSEIPVQVFLMRKKGLPSTGQSVQFRAEKADRSRIGEFRGISSAGSDLRGMLNAIFVLKDTLYTGPVRIIGQTRAASGSLSDTLHVFVTN</sequence>